<reference evidence="1 2" key="2">
    <citation type="submission" date="2019-01" db="EMBL/GenBank/DDBJ databases">
        <title>A chromosome length genome reference of the Java medaka (oryzias javanicus).</title>
        <authorList>
            <person name="Herpin A."/>
            <person name="Takehana Y."/>
            <person name="Naruse K."/>
            <person name="Ansai S."/>
            <person name="Kawaguchi M."/>
        </authorList>
    </citation>
    <scope>NUCLEOTIDE SEQUENCE [LARGE SCALE GENOMIC DNA]</scope>
    <source>
        <strain evidence="1">RS831</strain>
        <tissue evidence="1">Whole body</tissue>
    </source>
</reference>
<dbReference type="OrthoDB" id="447743at2759"/>
<protein>
    <submittedName>
        <fullName evidence="1">Uncharacterized protein</fullName>
    </submittedName>
</protein>
<dbReference type="EMBL" id="CM012453">
    <property type="protein sequence ID" value="RVE62103.1"/>
    <property type="molecule type" value="Genomic_DNA"/>
</dbReference>
<keyword evidence="2" id="KW-1185">Reference proteome</keyword>
<reference evidence="1 2" key="1">
    <citation type="submission" date="2018-11" db="EMBL/GenBank/DDBJ databases">
        <authorList>
            <person name="Lopez-Roques C."/>
            <person name="Donnadieu C."/>
            <person name="Bouchez O."/>
            <person name="Klopp C."/>
            <person name="Cabau C."/>
            <person name="Zahm M."/>
        </authorList>
    </citation>
    <scope>NUCLEOTIDE SEQUENCE [LARGE SCALE GENOMIC DNA]</scope>
    <source>
        <strain evidence="1">RS831</strain>
        <tissue evidence="1">Whole body</tissue>
    </source>
</reference>
<gene>
    <name evidence="1" type="ORF">OJAV_G00177210</name>
</gene>
<evidence type="ECO:0000313" key="2">
    <source>
        <dbReference type="Proteomes" id="UP000283210"/>
    </source>
</evidence>
<accession>A0A437CHP7</accession>
<proteinExistence type="predicted"/>
<dbReference type="AlphaFoldDB" id="A0A437CHP7"/>
<name>A0A437CHP7_ORYJA</name>
<organism evidence="1 2">
    <name type="scientific">Oryzias javanicus</name>
    <name type="common">Javanese ricefish</name>
    <name type="synonym">Aplocheilus javanicus</name>
    <dbReference type="NCBI Taxonomy" id="123683"/>
    <lineage>
        <taxon>Eukaryota</taxon>
        <taxon>Metazoa</taxon>
        <taxon>Chordata</taxon>
        <taxon>Craniata</taxon>
        <taxon>Vertebrata</taxon>
        <taxon>Euteleostomi</taxon>
        <taxon>Actinopterygii</taxon>
        <taxon>Neopterygii</taxon>
        <taxon>Teleostei</taxon>
        <taxon>Neoteleostei</taxon>
        <taxon>Acanthomorphata</taxon>
        <taxon>Ovalentaria</taxon>
        <taxon>Atherinomorphae</taxon>
        <taxon>Beloniformes</taxon>
        <taxon>Adrianichthyidae</taxon>
        <taxon>Oryziinae</taxon>
        <taxon>Oryzias</taxon>
    </lineage>
</organism>
<evidence type="ECO:0000313" key="1">
    <source>
        <dbReference type="EMBL" id="RVE62103.1"/>
    </source>
</evidence>
<sequence>MWCGGRQCWSCDMLEMDLWSIRPGSENSDYMLMSAEVVQPVRLGPMTPPVGPDGVELHLPNGLAKGHRGKLSDHRFHIGEHPIPTISEKPVKSLGRWCDASLKDKEQLRKDIASGLEKIDRTLPPAKLELWCMQYGLLPHLLWPLTLYKVPLSKVEKPI</sequence>
<dbReference type="Proteomes" id="UP000283210">
    <property type="component" value="Chromosome 17"/>
</dbReference>